<dbReference type="PANTHER" id="PTHR10366:SF852">
    <property type="entry name" value="CINNAMOYL-COA REDUCTASE CAD2"/>
    <property type="match status" value="1"/>
</dbReference>
<evidence type="ECO:0000313" key="3">
    <source>
        <dbReference type="EMBL" id="KAG0556152.1"/>
    </source>
</evidence>
<dbReference type="PANTHER" id="PTHR10366">
    <property type="entry name" value="NAD DEPENDENT EPIMERASE/DEHYDRATASE"/>
    <property type="match status" value="1"/>
</dbReference>
<dbReference type="InterPro" id="IPR050425">
    <property type="entry name" value="NAD(P)_dehydrat-like"/>
</dbReference>
<dbReference type="InterPro" id="IPR001509">
    <property type="entry name" value="Epimerase_deHydtase"/>
</dbReference>
<dbReference type="GO" id="GO:0016616">
    <property type="term" value="F:oxidoreductase activity, acting on the CH-OH group of donors, NAD or NADP as acceptor"/>
    <property type="evidence" value="ECO:0007669"/>
    <property type="project" value="TreeGrafter"/>
</dbReference>
<sequence>MAEGKTVCVTGATGFIASWIVKMLLERGYTVRGTIRNPEKAKYLMQFPGANERLQLLQADLLTPGSFDSVVQGCDGVFHTASPVIPYDQEDVDPETQLLDPAIKGTVNVLESCAKAKGLKRVVLTSSIGAVAYTPHRVPGAVLDESSWSDIDHNRDNKLWYVLSKTLAEKAAWDLAKQQDLDMVVVNPSGVFGPVLNDSLSMSNELLLNILNGKSKVIPNWVIGQVGVKDVAMAHILAYEHPEAEGRYICSERVAHFSELFSLLAKLYPEYHIEGKQDNGPPRLAPYKLSSEKIKKLGLTFQPMEDVVHETVTCFKDLKLLA</sequence>
<keyword evidence="4" id="KW-1185">Reference proteome</keyword>
<keyword evidence="1" id="KW-0560">Oxidoreductase</keyword>
<protein>
    <recommendedName>
        <fullName evidence="2">NAD-dependent epimerase/dehydratase domain-containing protein</fullName>
    </recommendedName>
</protein>
<dbReference type="FunFam" id="3.40.50.720:FF:000085">
    <property type="entry name" value="Dihydroflavonol reductase"/>
    <property type="match status" value="1"/>
</dbReference>
<dbReference type="EMBL" id="CM026432">
    <property type="protein sequence ID" value="KAG0556152.1"/>
    <property type="molecule type" value="Genomic_DNA"/>
</dbReference>
<evidence type="ECO:0000256" key="1">
    <source>
        <dbReference type="ARBA" id="ARBA00023002"/>
    </source>
</evidence>
<dbReference type="CDD" id="cd08958">
    <property type="entry name" value="FR_SDR_e"/>
    <property type="match status" value="1"/>
</dbReference>
<proteinExistence type="predicted"/>
<comment type="caution">
    <text evidence="3">The sequence shown here is derived from an EMBL/GenBank/DDBJ whole genome shotgun (WGS) entry which is preliminary data.</text>
</comment>
<dbReference type="AlphaFoldDB" id="A0A8T0GG45"/>
<dbReference type="Pfam" id="PF01370">
    <property type="entry name" value="Epimerase"/>
    <property type="match status" value="1"/>
</dbReference>
<evidence type="ECO:0000313" key="4">
    <source>
        <dbReference type="Proteomes" id="UP000822688"/>
    </source>
</evidence>
<dbReference type="Proteomes" id="UP000822688">
    <property type="component" value="Chromosome 11"/>
</dbReference>
<dbReference type="Gene3D" id="3.40.50.720">
    <property type="entry name" value="NAD(P)-binding Rossmann-like Domain"/>
    <property type="match status" value="1"/>
</dbReference>
<accession>A0A8T0GG45</accession>
<dbReference type="InterPro" id="IPR036291">
    <property type="entry name" value="NAD(P)-bd_dom_sf"/>
</dbReference>
<organism evidence="3 4">
    <name type="scientific">Ceratodon purpureus</name>
    <name type="common">Fire moss</name>
    <name type="synonym">Dicranum purpureum</name>
    <dbReference type="NCBI Taxonomy" id="3225"/>
    <lineage>
        <taxon>Eukaryota</taxon>
        <taxon>Viridiplantae</taxon>
        <taxon>Streptophyta</taxon>
        <taxon>Embryophyta</taxon>
        <taxon>Bryophyta</taxon>
        <taxon>Bryophytina</taxon>
        <taxon>Bryopsida</taxon>
        <taxon>Dicranidae</taxon>
        <taxon>Pseudoditrichales</taxon>
        <taxon>Ditrichaceae</taxon>
        <taxon>Ceratodon</taxon>
    </lineage>
</organism>
<gene>
    <name evidence="3" type="ORF">KC19_11G030200</name>
</gene>
<reference evidence="3 4" key="1">
    <citation type="submission" date="2020-06" db="EMBL/GenBank/DDBJ databases">
        <title>WGS assembly of Ceratodon purpureus strain R40.</title>
        <authorList>
            <person name="Carey S.B."/>
            <person name="Jenkins J."/>
            <person name="Shu S."/>
            <person name="Lovell J.T."/>
            <person name="Sreedasyam A."/>
            <person name="Maumus F."/>
            <person name="Tiley G.P."/>
            <person name="Fernandez-Pozo N."/>
            <person name="Barry K."/>
            <person name="Chen C."/>
            <person name="Wang M."/>
            <person name="Lipzen A."/>
            <person name="Daum C."/>
            <person name="Saski C.A."/>
            <person name="Payton A.C."/>
            <person name="Mcbreen J.C."/>
            <person name="Conrad R.E."/>
            <person name="Kollar L.M."/>
            <person name="Olsson S."/>
            <person name="Huttunen S."/>
            <person name="Landis J.B."/>
            <person name="Wickett N.J."/>
            <person name="Johnson M.G."/>
            <person name="Rensing S.A."/>
            <person name="Grimwood J."/>
            <person name="Schmutz J."/>
            <person name="Mcdaniel S.F."/>
        </authorList>
    </citation>
    <scope>NUCLEOTIDE SEQUENCE [LARGE SCALE GENOMIC DNA]</scope>
    <source>
        <strain evidence="3 4">R40</strain>
    </source>
</reference>
<dbReference type="SUPFAM" id="SSF51735">
    <property type="entry name" value="NAD(P)-binding Rossmann-fold domains"/>
    <property type="match status" value="1"/>
</dbReference>
<evidence type="ECO:0000259" key="2">
    <source>
        <dbReference type="Pfam" id="PF01370"/>
    </source>
</evidence>
<feature type="domain" description="NAD-dependent epimerase/dehydratase" evidence="2">
    <location>
        <begin position="7"/>
        <end position="245"/>
    </location>
</feature>
<name>A0A8T0GG45_CERPU</name>